<name>A0A0B2W3K8_TOXCA</name>
<reference evidence="1 2" key="1">
    <citation type="submission" date="2014-11" db="EMBL/GenBank/DDBJ databases">
        <title>Genetic blueprint of the zoonotic pathogen Toxocara canis.</title>
        <authorList>
            <person name="Zhu X.-Q."/>
            <person name="Korhonen P.K."/>
            <person name="Cai H."/>
            <person name="Young N.D."/>
            <person name="Nejsum P."/>
            <person name="von Samson-Himmelstjerna G."/>
            <person name="Boag P.R."/>
            <person name="Tan P."/>
            <person name="Li Q."/>
            <person name="Min J."/>
            <person name="Yang Y."/>
            <person name="Wang X."/>
            <person name="Fang X."/>
            <person name="Hall R.S."/>
            <person name="Hofmann A."/>
            <person name="Sternberg P.W."/>
            <person name="Jex A.R."/>
            <person name="Gasser R.B."/>
        </authorList>
    </citation>
    <scope>NUCLEOTIDE SEQUENCE [LARGE SCALE GENOMIC DNA]</scope>
    <source>
        <strain evidence="1">PN_DK_2014</strain>
    </source>
</reference>
<comment type="caution">
    <text evidence="1">The sequence shown here is derived from an EMBL/GenBank/DDBJ whole genome shotgun (WGS) entry which is preliminary data.</text>
</comment>
<keyword evidence="2" id="KW-1185">Reference proteome</keyword>
<evidence type="ECO:0000313" key="2">
    <source>
        <dbReference type="Proteomes" id="UP000031036"/>
    </source>
</evidence>
<protein>
    <submittedName>
        <fullName evidence="1">Uncharacterized protein</fullName>
    </submittedName>
</protein>
<proteinExistence type="predicted"/>
<organism evidence="1 2">
    <name type="scientific">Toxocara canis</name>
    <name type="common">Canine roundworm</name>
    <dbReference type="NCBI Taxonomy" id="6265"/>
    <lineage>
        <taxon>Eukaryota</taxon>
        <taxon>Metazoa</taxon>
        <taxon>Ecdysozoa</taxon>
        <taxon>Nematoda</taxon>
        <taxon>Chromadorea</taxon>
        <taxon>Rhabditida</taxon>
        <taxon>Spirurina</taxon>
        <taxon>Ascaridomorpha</taxon>
        <taxon>Ascaridoidea</taxon>
        <taxon>Toxocaridae</taxon>
        <taxon>Toxocara</taxon>
    </lineage>
</organism>
<dbReference type="Proteomes" id="UP000031036">
    <property type="component" value="Unassembled WGS sequence"/>
</dbReference>
<gene>
    <name evidence="1" type="ORF">Tcan_00068</name>
</gene>
<dbReference type="EMBL" id="JPKZ01000258">
    <property type="protein sequence ID" value="KHN88192.1"/>
    <property type="molecule type" value="Genomic_DNA"/>
</dbReference>
<sequence length="111" mass="12246">MFRLMTDTSAAINLSADNPHNFVNCILYGDSNLPETDWHSLTAKDNLRSLSVDFSLVQSFDQCVLEPTPSNSILVLSKFLLTFAHLIIVPSLSVSVLNNSRCVFRDLSKGG</sequence>
<evidence type="ECO:0000313" key="1">
    <source>
        <dbReference type="EMBL" id="KHN88192.1"/>
    </source>
</evidence>
<dbReference type="AlphaFoldDB" id="A0A0B2W3K8"/>
<accession>A0A0B2W3K8</accession>